<dbReference type="EC" id="3.6.1.5" evidence="2"/>
<dbReference type="OrthoDB" id="6372431at2759"/>
<evidence type="ECO:0000313" key="10">
    <source>
        <dbReference type="EMBL" id="EOA24717.1"/>
    </source>
</evidence>
<name>R0FQ82_9BRAS</name>
<dbReference type="GO" id="GO:0004050">
    <property type="term" value="F:apyrase activity"/>
    <property type="evidence" value="ECO:0007669"/>
    <property type="project" value="UniProtKB-EC"/>
</dbReference>
<evidence type="ECO:0000256" key="5">
    <source>
        <dbReference type="ARBA" id="ARBA00031370"/>
    </source>
</evidence>
<keyword evidence="3" id="KW-0378">Hydrolase</keyword>
<evidence type="ECO:0000256" key="6">
    <source>
        <dbReference type="ARBA" id="ARBA00031428"/>
    </source>
</evidence>
<keyword evidence="9" id="KW-0472">Membrane</keyword>
<keyword evidence="11" id="KW-1185">Reference proteome</keyword>
<reference evidence="11" key="1">
    <citation type="journal article" date="2013" name="Nat. Genet.">
        <title>The Capsella rubella genome and the genomic consequences of rapid mating system evolution.</title>
        <authorList>
            <person name="Slotte T."/>
            <person name="Hazzouri K.M."/>
            <person name="Agren J.A."/>
            <person name="Koenig D."/>
            <person name="Maumus F."/>
            <person name="Guo Y.L."/>
            <person name="Steige K."/>
            <person name="Platts A.E."/>
            <person name="Escobar J.S."/>
            <person name="Newman L.K."/>
            <person name="Wang W."/>
            <person name="Mandakova T."/>
            <person name="Vello E."/>
            <person name="Smith L.M."/>
            <person name="Henz S.R."/>
            <person name="Steffen J."/>
            <person name="Takuno S."/>
            <person name="Brandvain Y."/>
            <person name="Coop G."/>
            <person name="Andolfatto P."/>
            <person name="Hu T.T."/>
            <person name="Blanchette M."/>
            <person name="Clark R.M."/>
            <person name="Quesneville H."/>
            <person name="Nordborg M."/>
            <person name="Gaut B.S."/>
            <person name="Lysak M.A."/>
            <person name="Jenkins J."/>
            <person name="Grimwood J."/>
            <person name="Chapman J."/>
            <person name="Prochnik S."/>
            <person name="Shu S."/>
            <person name="Rokhsar D."/>
            <person name="Schmutz J."/>
            <person name="Weigel D."/>
            <person name="Wright S.I."/>
        </authorList>
    </citation>
    <scope>NUCLEOTIDE SEQUENCE [LARGE SCALE GENOMIC DNA]</scope>
    <source>
        <strain evidence="11">cv. Monte Gargano</strain>
    </source>
</reference>
<comment type="similarity">
    <text evidence="1">Belongs to the GDA1/CD39 NTPase family.</text>
</comment>
<dbReference type="Pfam" id="PF01150">
    <property type="entry name" value="GDA1_CD39"/>
    <property type="match status" value="1"/>
</dbReference>
<accession>R0FQ82</accession>
<dbReference type="GO" id="GO:0009134">
    <property type="term" value="P:nucleoside diphosphate catabolic process"/>
    <property type="evidence" value="ECO:0007669"/>
    <property type="project" value="TreeGrafter"/>
</dbReference>
<dbReference type="PANTHER" id="PTHR11782">
    <property type="entry name" value="ADENOSINE/GUANOSINE DIPHOSPHATASE"/>
    <property type="match status" value="1"/>
</dbReference>
<gene>
    <name evidence="10" type="ORF">CARUB_v10017995mg</name>
</gene>
<organism evidence="10 11">
    <name type="scientific">Capsella rubella</name>
    <dbReference type="NCBI Taxonomy" id="81985"/>
    <lineage>
        <taxon>Eukaryota</taxon>
        <taxon>Viridiplantae</taxon>
        <taxon>Streptophyta</taxon>
        <taxon>Embryophyta</taxon>
        <taxon>Tracheophyta</taxon>
        <taxon>Spermatophyta</taxon>
        <taxon>Magnoliopsida</taxon>
        <taxon>eudicotyledons</taxon>
        <taxon>Gunneridae</taxon>
        <taxon>Pentapetalae</taxon>
        <taxon>rosids</taxon>
        <taxon>malvids</taxon>
        <taxon>Brassicales</taxon>
        <taxon>Brassicaceae</taxon>
        <taxon>Camelineae</taxon>
        <taxon>Capsella</taxon>
    </lineage>
</organism>
<keyword evidence="9" id="KW-1133">Transmembrane helix</keyword>
<sequence>MATVISIATVSGILVVCYTLLFSGGYQRDQSLRYSVVVEGGSKVSLIHVYTYEVEYNKPVSEFRAAGYYSVKLHPGLSAYADDHDGASTSLKKLVETAKGRIPKIMWKETEVRLIATSEKILLKEPVQERFLKVTRGVLESSGFMFRDEWASIISGSEDDVNAWVVTNLALGSLGGDPVKLRRFAEVIEPLQVKDKKFTTVSIQGLANEGRKTVTFLY</sequence>
<dbReference type="eggNOG" id="KOG1386">
    <property type="taxonomic scope" value="Eukaryota"/>
</dbReference>
<protein>
    <recommendedName>
        <fullName evidence="2">apyrase</fullName>
        <ecNumber evidence="2">3.6.1.5</ecNumber>
    </recommendedName>
    <alternativeName>
        <fullName evidence="6">ATP-diphosphatase</fullName>
    </alternativeName>
    <alternativeName>
        <fullName evidence="7">ATP-diphosphohydrolase</fullName>
    </alternativeName>
    <alternativeName>
        <fullName evidence="4">Adenosine diphosphatase</fullName>
    </alternativeName>
    <alternativeName>
        <fullName evidence="5">NTPDase</fullName>
    </alternativeName>
</protein>
<dbReference type="KEGG" id="crb:17885900"/>
<evidence type="ECO:0000256" key="3">
    <source>
        <dbReference type="ARBA" id="ARBA00022801"/>
    </source>
</evidence>
<evidence type="ECO:0000256" key="7">
    <source>
        <dbReference type="ARBA" id="ARBA00032306"/>
    </source>
</evidence>
<proteinExistence type="inferred from homology"/>
<comment type="catalytic activity">
    <reaction evidence="8">
        <text>a ribonucleoside 5'-triphosphate + 2 H2O = a ribonucleoside 5'-phosphate + 2 phosphate + 2 H(+)</text>
        <dbReference type="Rhea" id="RHEA:36795"/>
        <dbReference type="ChEBI" id="CHEBI:15377"/>
        <dbReference type="ChEBI" id="CHEBI:15378"/>
        <dbReference type="ChEBI" id="CHEBI:43474"/>
        <dbReference type="ChEBI" id="CHEBI:58043"/>
        <dbReference type="ChEBI" id="CHEBI:61557"/>
        <dbReference type="EC" id="3.6.1.5"/>
    </reaction>
</comment>
<evidence type="ECO:0000256" key="9">
    <source>
        <dbReference type="SAM" id="Phobius"/>
    </source>
</evidence>
<evidence type="ECO:0000256" key="2">
    <source>
        <dbReference type="ARBA" id="ARBA00012148"/>
    </source>
</evidence>
<dbReference type="GO" id="GO:0016020">
    <property type="term" value="C:membrane"/>
    <property type="evidence" value="ECO:0007669"/>
    <property type="project" value="TreeGrafter"/>
</dbReference>
<dbReference type="GO" id="GO:0017110">
    <property type="term" value="F:nucleoside diphosphate phosphatase activity"/>
    <property type="evidence" value="ECO:0007669"/>
    <property type="project" value="TreeGrafter"/>
</dbReference>
<feature type="transmembrane region" description="Helical" evidence="9">
    <location>
        <begin position="6"/>
        <end position="26"/>
    </location>
</feature>
<dbReference type="InterPro" id="IPR000407">
    <property type="entry name" value="GDA1_CD39_NTPase"/>
</dbReference>
<keyword evidence="9" id="KW-0812">Transmembrane</keyword>
<evidence type="ECO:0000256" key="8">
    <source>
        <dbReference type="ARBA" id="ARBA00049175"/>
    </source>
</evidence>
<evidence type="ECO:0000313" key="11">
    <source>
        <dbReference type="Proteomes" id="UP000029121"/>
    </source>
</evidence>
<dbReference type="PANTHER" id="PTHR11782:SF3">
    <property type="entry name" value="APYRASE 6-RELATED"/>
    <property type="match status" value="1"/>
</dbReference>
<evidence type="ECO:0000256" key="4">
    <source>
        <dbReference type="ARBA" id="ARBA00030084"/>
    </source>
</evidence>
<dbReference type="Proteomes" id="UP000029121">
    <property type="component" value="Unassembled WGS sequence"/>
</dbReference>
<dbReference type="EMBL" id="KB870809">
    <property type="protein sequence ID" value="EOA24717.1"/>
    <property type="molecule type" value="Genomic_DNA"/>
</dbReference>
<evidence type="ECO:0000256" key="1">
    <source>
        <dbReference type="ARBA" id="ARBA00009283"/>
    </source>
</evidence>
<dbReference type="AlphaFoldDB" id="R0FQ82"/>
<dbReference type="Gene3D" id="3.30.420.40">
    <property type="match status" value="1"/>
</dbReference>